<name>A0A382BII2_9ZZZZ</name>
<accession>A0A382BII2</accession>
<dbReference type="InterPro" id="IPR032710">
    <property type="entry name" value="NTF2-like_dom_sf"/>
</dbReference>
<sequence>MKNLKLIFTIAILTAFVYSCNNSAVQRMMEEPVEPERSVGFTNWSDDGAEYKFHLGTDEAVQVVRDLDEVWTNQDWEGVRAMLSDTAKFYWRNGNVLSVDEFMTQISSDSTGSATWKFNGAFSVDLDPTRGGEHVHAAFSVSTKTDSIIENRDLIERYYIIDGKVVTWHQFSLDVK</sequence>
<dbReference type="Gene3D" id="3.10.450.50">
    <property type="match status" value="1"/>
</dbReference>
<reference evidence="1" key="1">
    <citation type="submission" date="2018-05" db="EMBL/GenBank/DDBJ databases">
        <authorList>
            <person name="Lanie J.A."/>
            <person name="Ng W.-L."/>
            <person name="Kazmierczak K.M."/>
            <person name="Andrzejewski T.M."/>
            <person name="Davidsen T.M."/>
            <person name="Wayne K.J."/>
            <person name="Tettelin H."/>
            <person name="Glass J.I."/>
            <person name="Rusch D."/>
            <person name="Podicherti R."/>
            <person name="Tsui H.-C.T."/>
            <person name="Winkler M.E."/>
        </authorList>
    </citation>
    <scope>NUCLEOTIDE SEQUENCE</scope>
</reference>
<organism evidence="1">
    <name type="scientific">marine metagenome</name>
    <dbReference type="NCBI Taxonomy" id="408172"/>
    <lineage>
        <taxon>unclassified sequences</taxon>
        <taxon>metagenomes</taxon>
        <taxon>ecological metagenomes</taxon>
    </lineage>
</organism>
<proteinExistence type="predicted"/>
<evidence type="ECO:0000313" key="1">
    <source>
        <dbReference type="EMBL" id="SVB13439.1"/>
    </source>
</evidence>
<dbReference type="SUPFAM" id="SSF54427">
    <property type="entry name" value="NTF2-like"/>
    <property type="match status" value="1"/>
</dbReference>
<evidence type="ECO:0008006" key="2">
    <source>
        <dbReference type="Google" id="ProtNLM"/>
    </source>
</evidence>
<dbReference type="PROSITE" id="PS51257">
    <property type="entry name" value="PROKAR_LIPOPROTEIN"/>
    <property type="match status" value="1"/>
</dbReference>
<protein>
    <recommendedName>
        <fullName evidence="2">SnoaL-like domain-containing protein</fullName>
    </recommendedName>
</protein>
<gene>
    <name evidence="1" type="ORF">METZ01_LOCUS166293</name>
</gene>
<dbReference type="AlphaFoldDB" id="A0A382BII2"/>
<dbReference type="EMBL" id="UINC01029908">
    <property type="protein sequence ID" value="SVB13439.1"/>
    <property type="molecule type" value="Genomic_DNA"/>
</dbReference>